<accession>A0A2N0P0L7</accession>
<evidence type="ECO:0008006" key="4">
    <source>
        <dbReference type="Google" id="ProtNLM"/>
    </source>
</evidence>
<name>A0A2N0P0L7_9GLOM</name>
<dbReference type="EMBL" id="LLXJ01001888">
    <property type="protein sequence ID" value="PKC00374.1"/>
    <property type="molecule type" value="Genomic_DNA"/>
</dbReference>
<evidence type="ECO:0000313" key="2">
    <source>
        <dbReference type="EMBL" id="PKC00374.1"/>
    </source>
</evidence>
<evidence type="ECO:0000256" key="1">
    <source>
        <dbReference type="SAM" id="MobiDB-lite"/>
    </source>
</evidence>
<evidence type="ECO:0000313" key="3">
    <source>
        <dbReference type="Proteomes" id="UP000232722"/>
    </source>
</evidence>
<reference evidence="2 3" key="1">
    <citation type="submission" date="2016-04" db="EMBL/GenBank/DDBJ databases">
        <title>Genome analyses suggest a sexual origin of heterokaryosis in a supposedly ancient asexual fungus.</title>
        <authorList>
            <person name="Ropars J."/>
            <person name="Sedzielewska K."/>
            <person name="Noel J."/>
            <person name="Charron P."/>
            <person name="Farinelli L."/>
            <person name="Marton T."/>
            <person name="Kruger M."/>
            <person name="Pelin A."/>
            <person name="Brachmann A."/>
            <person name="Corradi N."/>
        </authorList>
    </citation>
    <scope>NUCLEOTIDE SEQUENCE [LARGE SCALE GENOMIC DNA]</scope>
    <source>
        <strain evidence="2 3">A5</strain>
    </source>
</reference>
<dbReference type="AlphaFoldDB" id="A0A2N0P0L7"/>
<dbReference type="Proteomes" id="UP000232722">
    <property type="component" value="Unassembled WGS sequence"/>
</dbReference>
<feature type="region of interest" description="Disordered" evidence="1">
    <location>
        <begin position="1"/>
        <end position="21"/>
    </location>
</feature>
<dbReference type="SUPFAM" id="SSF56112">
    <property type="entry name" value="Protein kinase-like (PK-like)"/>
    <property type="match status" value="1"/>
</dbReference>
<comment type="caution">
    <text evidence="2">The sequence shown here is derived from an EMBL/GenBank/DDBJ whole genome shotgun (WGS) entry which is preliminary data.</text>
</comment>
<protein>
    <recommendedName>
        <fullName evidence="4">Serine-threonine/tyrosine-protein kinase catalytic domain-containing protein</fullName>
    </recommendedName>
</protein>
<sequence length="82" mass="9359">MDARVSDTGLHGPPFNTNSEGNPTLYIQLMEKCLRADPLKRPSALDLYIPFEKWVVAICDLKYQINLIEQKSPNLVILRVMD</sequence>
<dbReference type="InterPro" id="IPR011009">
    <property type="entry name" value="Kinase-like_dom_sf"/>
</dbReference>
<reference evidence="2 3" key="2">
    <citation type="submission" date="2017-09" db="EMBL/GenBank/DDBJ databases">
        <title>Extensive intraspecific genome diversity in a model arbuscular mycorrhizal fungus.</title>
        <authorList>
            <person name="Chen E.C."/>
            <person name="Morin E."/>
            <person name="Beaudet D."/>
            <person name="Noel J."/>
            <person name="Ndikumana S."/>
            <person name="Charron P."/>
            <person name="St-Onge C."/>
            <person name="Giorgi J."/>
            <person name="Grigoriev I.V."/>
            <person name="Roux C."/>
            <person name="Martin F.M."/>
            <person name="Corradi N."/>
        </authorList>
    </citation>
    <scope>NUCLEOTIDE SEQUENCE [LARGE SCALE GENOMIC DNA]</scope>
    <source>
        <strain evidence="2 3">A5</strain>
    </source>
</reference>
<gene>
    <name evidence="2" type="ORF">RhiirA5_428282</name>
</gene>
<proteinExistence type="predicted"/>
<organism evidence="2 3">
    <name type="scientific">Rhizophagus irregularis</name>
    <dbReference type="NCBI Taxonomy" id="588596"/>
    <lineage>
        <taxon>Eukaryota</taxon>
        <taxon>Fungi</taxon>
        <taxon>Fungi incertae sedis</taxon>
        <taxon>Mucoromycota</taxon>
        <taxon>Glomeromycotina</taxon>
        <taxon>Glomeromycetes</taxon>
        <taxon>Glomerales</taxon>
        <taxon>Glomeraceae</taxon>
        <taxon>Rhizophagus</taxon>
    </lineage>
</organism>